<dbReference type="InterPro" id="IPR013087">
    <property type="entry name" value="Znf_C2H2_type"/>
</dbReference>
<dbReference type="PROSITE" id="PS00028">
    <property type="entry name" value="ZINC_FINGER_C2H2_1"/>
    <property type="match status" value="1"/>
</dbReference>
<organism evidence="10 11">
    <name type="scientific">Capsicum baccatum</name>
    <name type="common">Peruvian pepper</name>
    <dbReference type="NCBI Taxonomy" id="33114"/>
    <lineage>
        <taxon>Eukaryota</taxon>
        <taxon>Viridiplantae</taxon>
        <taxon>Streptophyta</taxon>
        <taxon>Embryophyta</taxon>
        <taxon>Tracheophyta</taxon>
        <taxon>Spermatophyta</taxon>
        <taxon>Magnoliopsida</taxon>
        <taxon>eudicotyledons</taxon>
        <taxon>Gunneridae</taxon>
        <taxon>Pentapetalae</taxon>
        <taxon>asterids</taxon>
        <taxon>lamiids</taxon>
        <taxon>Solanales</taxon>
        <taxon>Solanaceae</taxon>
        <taxon>Solanoideae</taxon>
        <taxon>Capsiceae</taxon>
        <taxon>Capsicum</taxon>
    </lineage>
</organism>
<dbReference type="Gene3D" id="3.30.160.60">
    <property type="entry name" value="Classic Zinc Finger"/>
    <property type="match status" value="1"/>
</dbReference>
<dbReference type="PROSITE" id="PS50157">
    <property type="entry name" value="ZINC_FINGER_C2H2_2"/>
    <property type="match status" value="1"/>
</dbReference>
<keyword evidence="4" id="KW-0862">Zinc</keyword>
<proteinExistence type="predicted"/>
<gene>
    <name evidence="10" type="ORF">CQW23_24032</name>
</gene>
<dbReference type="PANTHER" id="PTHR45801">
    <property type="entry name" value="OS07G0101800 PROTEIN"/>
    <property type="match status" value="1"/>
</dbReference>
<reference evidence="10 11" key="1">
    <citation type="journal article" date="2017" name="Genome Biol.">
        <title>New reference genome sequences of hot pepper reveal the massive evolution of plant disease-resistance genes by retroduplication.</title>
        <authorList>
            <person name="Kim S."/>
            <person name="Park J."/>
            <person name="Yeom S.I."/>
            <person name="Kim Y.M."/>
            <person name="Seo E."/>
            <person name="Kim K.T."/>
            <person name="Kim M.S."/>
            <person name="Lee J.M."/>
            <person name="Cheong K."/>
            <person name="Shin H.S."/>
            <person name="Kim S.B."/>
            <person name="Han K."/>
            <person name="Lee J."/>
            <person name="Park M."/>
            <person name="Lee H.A."/>
            <person name="Lee H.Y."/>
            <person name="Lee Y."/>
            <person name="Oh S."/>
            <person name="Lee J.H."/>
            <person name="Choi E."/>
            <person name="Choi E."/>
            <person name="Lee S.E."/>
            <person name="Jeon J."/>
            <person name="Kim H."/>
            <person name="Choi G."/>
            <person name="Song H."/>
            <person name="Lee J."/>
            <person name="Lee S.C."/>
            <person name="Kwon J.K."/>
            <person name="Lee H.Y."/>
            <person name="Koo N."/>
            <person name="Hong Y."/>
            <person name="Kim R.W."/>
            <person name="Kang W.H."/>
            <person name="Huh J.H."/>
            <person name="Kang B.C."/>
            <person name="Yang T.J."/>
            <person name="Lee Y.H."/>
            <person name="Bennetzen J.L."/>
            <person name="Choi D."/>
        </authorList>
    </citation>
    <scope>NUCLEOTIDE SEQUENCE [LARGE SCALE GENOMIC DNA]</scope>
    <source>
        <strain evidence="11">cv. PBC81</strain>
    </source>
</reference>
<sequence length="309" mass="34150">MEDCKSMSTPMNQKENFCKEDGADKVDEGYYRSLIGCLTYLTATRPGTLFVVGSKGEVPPTDSWDYTDLLVDPSEVGALERRADLLDSHSQLILMGFGSAIPDLGDGKKRTVACSNKYFKHQTMKDFTTTTNNNKNVKEYSWDNINCGDEGDLVGGFLWPPRSYTCTFCKREFKSAQALGGHMNVHRRDRARLRLQSLSDTIPNPNPNPYPNPSCVSSPSSPSRKFFPPFVPTLPPLLSPTSFSSSTAGVSHGMKNGDLTKMGSAKFEKNGKECSEVVKKGEFLRLDLGIGLISESKDDLDLELRLGYI</sequence>
<keyword evidence="3 8" id="KW-0863">Zinc-finger</keyword>
<dbReference type="SMART" id="SM00355">
    <property type="entry name" value="ZnF_C2H2"/>
    <property type="match status" value="1"/>
</dbReference>
<evidence type="ECO:0000256" key="6">
    <source>
        <dbReference type="ARBA" id="ARBA00023163"/>
    </source>
</evidence>
<dbReference type="AlphaFoldDB" id="A0A2G2VTP3"/>
<keyword evidence="2" id="KW-0479">Metal-binding</keyword>
<dbReference type="OrthoDB" id="1708403at2759"/>
<keyword evidence="6" id="KW-0804">Transcription</keyword>
<protein>
    <submittedName>
        <fullName evidence="10">Transcriptional regulator TAC1</fullName>
    </submittedName>
</protein>
<evidence type="ECO:0000256" key="5">
    <source>
        <dbReference type="ARBA" id="ARBA00023015"/>
    </source>
</evidence>
<dbReference type="EMBL" id="MLFT02000010">
    <property type="protein sequence ID" value="PHT36332.1"/>
    <property type="molecule type" value="Genomic_DNA"/>
</dbReference>
<reference evidence="11" key="2">
    <citation type="journal article" date="2017" name="J. Anim. Genet.">
        <title>Multiple reference genome sequences of hot pepper reveal the massive evolution of plant disease resistance genes by retroduplication.</title>
        <authorList>
            <person name="Kim S."/>
            <person name="Park J."/>
            <person name="Yeom S.-I."/>
            <person name="Kim Y.-M."/>
            <person name="Seo E."/>
            <person name="Kim K.-T."/>
            <person name="Kim M.-S."/>
            <person name="Lee J.M."/>
            <person name="Cheong K."/>
            <person name="Shin H.-S."/>
            <person name="Kim S.-B."/>
            <person name="Han K."/>
            <person name="Lee J."/>
            <person name="Park M."/>
            <person name="Lee H.-A."/>
            <person name="Lee H.-Y."/>
            <person name="Lee Y."/>
            <person name="Oh S."/>
            <person name="Lee J.H."/>
            <person name="Choi E."/>
            <person name="Choi E."/>
            <person name="Lee S.E."/>
            <person name="Jeon J."/>
            <person name="Kim H."/>
            <person name="Choi G."/>
            <person name="Song H."/>
            <person name="Lee J."/>
            <person name="Lee S.-C."/>
            <person name="Kwon J.-K."/>
            <person name="Lee H.-Y."/>
            <person name="Koo N."/>
            <person name="Hong Y."/>
            <person name="Kim R.W."/>
            <person name="Kang W.-H."/>
            <person name="Huh J.H."/>
            <person name="Kang B.-C."/>
            <person name="Yang T.-J."/>
            <person name="Lee Y.-H."/>
            <person name="Bennetzen J.L."/>
            <person name="Choi D."/>
        </authorList>
    </citation>
    <scope>NUCLEOTIDE SEQUENCE [LARGE SCALE GENOMIC DNA]</scope>
    <source>
        <strain evidence="11">cv. PBC81</strain>
    </source>
</reference>
<evidence type="ECO:0000256" key="1">
    <source>
        <dbReference type="ARBA" id="ARBA00004123"/>
    </source>
</evidence>
<dbReference type="STRING" id="33114.A0A2G2VTP3"/>
<name>A0A2G2VTP3_CAPBA</name>
<dbReference type="GO" id="GO:0005634">
    <property type="term" value="C:nucleus"/>
    <property type="evidence" value="ECO:0007669"/>
    <property type="project" value="UniProtKB-SubCell"/>
</dbReference>
<comment type="subcellular location">
    <subcellularLocation>
        <location evidence="1">Nucleus</location>
    </subcellularLocation>
</comment>
<comment type="caution">
    <text evidence="10">The sequence shown here is derived from an EMBL/GenBank/DDBJ whole genome shotgun (WGS) entry which is preliminary data.</text>
</comment>
<evidence type="ECO:0000313" key="10">
    <source>
        <dbReference type="EMBL" id="PHT36332.1"/>
    </source>
</evidence>
<evidence type="ECO:0000256" key="3">
    <source>
        <dbReference type="ARBA" id="ARBA00022771"/>
    </source>
</evidence>
<evidence type="ECO:0000256" key="2">
    <source>
        <dbReference type="ARBA" id="ARBA00022723"/>
    </source>
</evidence>
<evidence type="ECO:0000256" key="8">
    <source>
        <dbReference type="PROSITE-ProRule" id="PRU00042"/>
    </source>
</evidence>
<evidence type="ECO:0000259" key="9">
    <source>
        <dbReference type="PROSITE" id="PS50157"/>
    </source>
</evidence>
<dbReference type="PANTHER" id="PTHR45801:SF110">
    <property type="entry name" value="TRANSCRIPTIONAL REGULATOR SUPERMAN"/>
    <property type="match status" value="1"/>
</dbReference>
<accession>A0A2G2VTP3</accession>
<dbReference type="Pfam" id="PF13912">
    <property type="entry name" value="zf-C2H2_6"/>
    <property type="match status" value="1"/>
</dbReference>
<evidence type="ECO:0000256" key="7">
    <source>
        <dbReference type="ARBA" id="ARBA00023242"/>
    </source>
</evidence>
<dbReference type="GO" id="GO:0008270">
    <property type="term" value="F:zinc ion binding"/>
    <property type="evidence" value="ECO:0007669"/>
    <property type="project" value="UniProtKB-KW"/>
</dbReference>
<dbReference type="InterPro" id="IPR036236">
    <property type="entry name" value="Znf_C2H2_sf"/>
</dbReference>
<evidence type="ECO:0000256" key="4">
    <source>
        <dbReference type="ARBA" id="ARBA00022833"/>
    </source>
</evidence>
<dbReference type="Proteomes" id="UP000224567">
    <property type="component" value="Unassembled WGS sequence"/>
</dbReference>
<keyword evidence="7" id="KW-0539">Nucleus</keyword>
<feature type="domain" description="C2H2-type" evidence="9">
    <location>
        <begin position="164"/>
        <end position="191"/>
    </location>
</feature>
<dbReference type="SUPFAM" id="SSF57667">
    <property type="entry name" value="beta-beta-alpha zinc fingers"/>
    <property type="match status" value="1"/>
</dbReference>
<evidence type="ECO:0000313" key="11">
    <source>
        <dbReference type="Proteomes" id="UP000224567"/>
    </source>
</evidence>
<dbReference type="InterPro" id="IPR052426">
    <property type="entry name" value="Plant_dev_regulator"/>
</dbReference>
<keyword evidence="5" id="KW-0805">Transcription regulation</keyword>
<keyword evidence="11" id="KW-1185">Reference proteome</keyword>